<proteinExistence type="predicted"/>
<accession>A0A2T1E4Z2</accession>
<keyword evidence="1" id="KW-0175">Coiled coil</keyword>
<dbReference type="AlphaFoldDB" id="A0A2T1E4Z2"/>
<feature type="region of interest" description="Disordered" evidence="2">
    <location>
        <begin position="434"/>
        <end position="455"/>
    </location>
</feature>
<evidence type="ECO:0000313" key="3">
    <source>
        <dbReference type="EMBL" id="PSB27817.1"/>
    </source>
</evidence>
<dbReference type="EMBL" id="PVWK01000084">
    <property type="protein sequence ID" value="PSB27817.1"/>
    <property type="molecule type" value="Genomic_DNA"/>
</dbReference>
<dbReference type="Proteomes" id="UP000239576">
    <property type="component" value="Unassembled WGS sequence"/>
</dbReference>
<feature type="coiled-coil region" evidence="1">
    <location>
        <begin position="165"/>
        <end position="287"/>
    </location>
</feature>
<comment type="caution">
    <text evidence="3">The sequence shown here is derived from an EMBL/GenBank/DDBJ whole genome shotgun (WGS) entry which is preliminary data.</text>
</comment>
<reference evidence="3 4" key="2">
    <citation type="submission" date="2018-03" db="EMBL/GenBank/DDBJ databases">
        <title>The ancient ancestry and fast evolution of plastids.</title>
        <authorList>
            <person name="Moore K.R."/>
            <person name="Magnabosco C."/>
            <person name="Momper L."/>
            <person name="Gold D.A."/>
            <person name="Bosak T."/>
            <person name="Fournier G.P."/>
        </authorList>
    </citation>
    <scope>NUCLEOTIDE SEQUENCE [LARGE SCALE GENOMIC DNA]</scope>
    <source>
        <strain evidence="3 4">ULC18</strain>
    </source>
</reference>
<protein>
    <submittedName>
        <fullName evidence="3">Uncharacterized protein</fullName>
    </submittedName>
</protein>
<reference evidence="4" key="1">
    <citation type="submission" date="2018-02" db="EMBL/GenBank/DDBJ databases">
        <authorList>
            <person name="Moore K."/>
            <person name="Momper L."/>
        </authorList>
    </citation>
    <scope>NUCLEOTIDE SEQUENCE [LARGE SCALE GENOMIC DNA]</scope>
    <source>
        <strain evidence="4">ULC18</strain>
    </source>
</reference>
<feature type="coiled-coil region" evidence="1">
    <location>
        <begin position="46"/>
        <end position="108"/>
    </location>
</feature>
<evidence type="ECO:0000256" key="1">
    <source>
        <dbReference type="SAM" id="Coils"/>
    </source>
</evidence>
<sequence length="469" mass="52591">MAMDAMAMDAIAETDAPQGIYPLQQYLDAWAAEHHEIHVIDPGFVAALTQQAAVALESQRQRWEQEQETLKAELRQARSLSHEQIERIRHLEQALDQSLASLSEMQLQVVNQHLLEAQLASTEEISNIQQQAIARLKLQLAHQQQALNAQLIETQARDRSLQTLLNTMEALTQAQQQELAQLQTQIAHDRADVKAYQERLEAQLEHLQADLNAQQERTLALETQSLDARTLAEHLTARLEQAHAQVSELSQILSDRQIALKHLEAELQQAHRALQEQQALLDRLQQSRLSKASMTLAVAPGNAIAEAGSSTVMADLVAAHAKIAALEAHAAKQTTAQAMLRHACQELEEERDRQQTRLVELDNQTADMQEQILRQAQQTSEYETAIQHWKDRCFSSQSDVLKLKALLEHALPNPSAELSDVLAALLAAADETTEPGSPALLKTTPFSREPKVDLPDFLLRRRNHKTRRS</sequence>
<gene>
    <name evidence="3" type="ORF">C7B82_15650</name>
</gene>
<evidence type="ECO:0000256" key="2">
    <source>
        <dbReference type="SAM" id="MobiDB-lite"/>
    </source>
</evidence>
<name>A0A2T1E4Z2_9CYAN</name>
<keyword evidence="4" id="KW-1185">Reference proteome</keyword>
<evidence type="ECO:0000313" key="4">
    <source>
        <dbReference type="Proteomes" id="UP000239576"/>
    </source>
</evidence>
<feature type="coiled-coil region" evidence="1">
    <location>
        <begin position="337"/>
        <end position="371"/>
    </location>
</feature>
<organism evidence="3 4">
    <name type="scientific">Stenomitos frigidus ULC18</name>
    <dbReference type="NCBI Taxonomy" id="2107698"/>
    <lineage>
        <taxon>Bacteria</taxon>
        <taxon>Bacillati</taxon>
        <taxon>Cyanobacteriota</taxon>
        <taxon>Cyanophyceae</taxon>
        <taxon>Leptolyngbyales</taxon>
        <taxon>Leptolyngbyaceae</taxon>
        <taxon>Stenomitos</taxon>
    </lineage>
</organism>